<gene>
    <name evidence="1" type="ORF">KME25_15875</name>
</gene>
<accession>A0A951PMJ2</accession>
<reference evidence="1" key="2">
    <citation type="journal article" date="2022" name="Microbiol. Resour. Announc.">
        <title>Metagenome Sequencing to Explore Phylogenomics of Terrestrial Cyanobacteria.</title>
        <authorList>
            <person name="Ward R.D."/>
            <person name="Stajich J.E."/>
            <person name="Johansen J.R."/>
            <person name="Huntemann M."/>
            <person name="Clum A."/>
            <person name="Foster B."/>
            <person name="Foster B."/>
            <person name="Roux S."/>
            <person name="Palaniappan K."/>
            <person name="Varghese N."/>
            <person name="Mukherjee S."/>
            <person name="Reddy T.B.K."/>
            <person name="Daum C."/>
            <person name="Copeland A."/>
            <person name="Chen I.A."/>
            <person name="Ivanova N.N."/>
            <person name="Kyrpides N.C."/>
            <person name="Shapiro N."/>
            <person name="Eloe-Fadrosh E.A."/>
            <person name="Pietrasiak N."/>
        </authorList>
    </citation>
    <scope>NUCLEOTIDE SEQUENCE</scope>
    <source>
        <strain evidence="1">CPER-KK1</strain>
    </source>
</reference>
<reference evidence="1" key="1">
    <citation type="submission" date="2021-05" db="EMBL/GenBank/DDBJ databases">
        <authorList>
            <person name="Pietrasiak N."/>
            <person name="Ward R."/>
            <person name="Stajich J.E."/>
            <person name="Kurbessoian T."/>
        </authorList>
    </citation>
    <scope>NUCLEOTIDE SEQUENCE</scope>
    <source>
        <strain evidence="1">CPER-KK1</strain>
    </source>
</reference>
<sequence>MRTQNSNHQTNSNQIKAFYTQKLETLREDSQSNSSKQERFPLGTQETICNFFLSQVRKKSPDWLLQHFDNLFISQVEKVPVDIHHALYAIISLNQRDIFNSTIIRSCYILINNWSAARHYQQIQQLIQLFAQLPEVPKNQALSPTRQRLRRWLKDFFHSKDYQELNLFVSKYTSREKSRWSNRYASYLLTAQYQDTNKPIEQREAAKLVAHQLKEQFKLDLAMYTAYTPQVAASIKRYQNPTVLGADVLRLMQTILTKRGMFSYINFANIFRKQVVGIRYKNLKESFLKYLVFSLKKCELVELVEIYISEHLDSLYQRHENQGWDSYLLLRTCNRTIELLTTQTKGKPSKIFSLLVIQGKSLTLSILLLKIILVSKNSYIHLESCIGYLIQYYEDESESECQWLISFLEVLKITLTVYAENIRYNLVSVETERHKEEVGEAGDDIRSYRVFSQVKPEPKQ</sequence>
<organism evidence="1 2">
    <name type="scientific">Symplocastrum torsivum CPER-KK1</name>
    <dbReference type="NCBI Taxonomy" id="450513"/>
    <lineage>
        <taxon>Bacteria</taxon>
        <taxon>Bacillati</taxon>
        <taxon>Cyanobacteriota</taxon>
        <taxon>Cyanophyceae</taxon>
        <taxon>Oscillatoriophycideae</taxon>
        <taxon>Oscillatoriales</taxon>
        <taxon>Microcoleaceae</taxon>
        <taxon>Symplocastrum</taxon>
    </lineage>
</organism>
<dbReference type="AlphaFoldDB" id="A0A951PMJ2"/>
<dbReference type="EMBL" id="JAHHIF010000019">
    <property type="protein sequence ID" value="MBW4545906.1"/>
    <property type="molecule type" value="Genomic_DNA"/>
</dbReference>
<protein>
    <submittedName>
        <fullName evidence="1">Uncharacterized protein</fullName>
    </submittedName>
</protein>
<dbReference type="Proteomes" id="UP000753908">
    <property type="component" value="Unassembled WGS sequence"/>
</dbReference>
<name>A0A951PMJ2_9CYAN</name>
<evidence type="ECO:0000313" key="1">
    <source>
        <dbReference type="EMBL" id="MBW4545906.1"/>
    </source>
</evidence>
<comment type="caution">
    <text evidence="1">The sequence shown here is derived from an EMBL/GenBank/DDBJ whole genome shotgun (WGS) entry which is preliminary data.</text>
</comment>
<proteinExistence type="predicted"/>
<evidence type="ECO:0000313" key="2">
    <source>
        <dbReference type="Proteomes" id="UP000753908"/>
    </source>
</evidence>